<keyword evidence="4" id="KW-1185">Reference proteome</keyword>
<evidence type="ECO:0000313" key="4">
    <source>
        <dbReference type="Proteomes" id="UP000182085"/>
    </source>
</evidence>
<name>A0AAE8HB79_9PSED</name>
<organism evidence="3 4">
    <name type="scientific">Pseudomonas rhodesiae</name>
    <dbReference type="NCBI Taxonomy" id="76760"/>
    <lineage>
        <taxon>Bacteria</taxon>
        <taxon>Pseudomonadati</taxon>
        <taxon>Pseudomonadota</taxon>
        <taxon>Gammaproteobacteria</taxon>
        <taxon>Pseudomonadales</taxon>
        <taxon>Pseudomonadaceae</taxon>
        <taxon>Pseudomonas</taxon>
    </lineage>
</organism>
<dbReference type="InterPro" id="IPR046673">
    <property type="entry name" value="ToxA_N"/>
</dbReference>
<feature type="region of interest" description="Disordered" evidence="1">
    <location>
        <begin position="753"/>
        <end position="782"/>
    </location>
</feature>
<protein>
    <recommendedName>
        <fullName evidence="2">Dermonecrotic toxin N-terminal domain-containing protein</fullName>
    </recommendedName>
</protein>
<dbReference type="RefSeq" id="WP_052198968.1">
    <property type="nucleotide sequence ID" value="NZ_BAAAEG010000001.1"/>
</dbReference>
<evidence type="ECO:0000259" key="2">
    <source>
        <dbReference type="Pfam" id="PF20178"/>
    </source>
</evidence>
<dbReference type="EMBL" id="LT629801">
    <property type="protein sequence ID" value="SDV01517.1"/>
    <property type="molecule type" value="Genomic_DNA"/>
</dbReference>
<gene>
    <name evidence="3" type="ORF">SAMN04490209_1858</name>
</gene>
<evidence type="ECO:0000313" key="3">
    <source>
        <dbReference type="EMBL" id="SDV01517.1"/>
    </source>
</evidence>
<feature type="domain" description="Dermonecrotic toxin N-terminal" evidence="2">
    <location>
        <begin position="683"/>
        <end position="974"/>
    </location>
</feature>
<reference evidence="3 4" key="1">
    <citation type="submission" date="2016-10" db="EMBL/GenBank/DDBJ databases">
        <authorList>
            <person name="Varghese N."/>
            <person name="Submissions S."/>
        </authorList>
    </citation>
    <scope>NUCLEOTIDE SEQUENCE [LARGE SCALE GENOMIC DNA]</scope>
    <source>
        <strain evidence="3 4">BS2777</strain>
    </source>
</reference>
<accession>A0AAE8HB79</accession>
<dbReference type="Proteomes" id="UP000182085">
    <property type="component" value="Chromosome I"/>
</dbReference>
<proteinExistence type="predicted"/>
<sequence>MQRFATVAPALENTLSVNTSRPGETLNSGRSKRAAPDDAVTAAAKKNADFLVKDEDYLLSCSFSAALMDRAIALLANPTAPPPAATVDDIPANSTFGQALARFTATLKQEPFASFARNKNINLAHFKVFPSEGRLEWVSHGVPMKLTRNNPAWNKVSADLLAAARELMPTLSGAFEFTGAHRAPVDVIGDFYATARATDLPSTLRAITRLKQTRDFPSLRLHREPGANDGASDYQRVRQKQRDAIDALATHLSHEPETLPPSRRNLSPAQTVEQWDRALAHACAIYLYNQHSTSAVWSDTTDALGAAPASTFGVAWEAYRQSLSSEAFKSFARDKGIDIGSLRIEARSGTLSAVANGQRRRFTLEDDSAWAAVAAPILEKARSIAAGSAAELSYPGAEVDPRTVLNFYGEPVAQATQVEMLKHCAALHRSGFEALREHAQPSDERSRTVQAKRTAAIQAITPAPRQSSPNDVHEQRLLNAFTDELSKANRGEAPAWVRVPTQTALGQWLELYRSLFDHPAVQEWMKVKGFDLAQLELIPSTGTLLVKKADDVTVLSPTDTSGWGDIAGPIIKVAQVIAPSPDQSLQIAPGNAFIATPVGVVADFQGESLQADSTSQRARITHLNTQQAFDPIAADDPLRPAAGRSAAALANLNRQAQAQFAAVAKSKADKRDFATLMFNVNRDLPDVRQEAKKWAEAIILKLTGKVVDADTLYLNRFNGSQSADTQTGWEHMGEEPKSSLRLPDALLNNFSENDGVPNNLDSEAGLYTDGPGKSHSGGYGKHNEFPLAPSQIMHEAWSTDFQKHMTDKLDSFWADNADKYRDTLKGQFIYSARSQLETYEKASPEDRERLPAEARLTRSDYELVMKAASNVPVDPKQPVPVEALQARAPVKDKVRVHALDINGFKSTDILRFTELDDGQYRYLKDRRDGRQILYIPGHSPEFLRFSSLGSMDKWIADECKDPDKRNALASHFSLSDRQDKSSSTVVSLFKAIIPLGDQLIGERPEEGVDTALRNLSTGYWDNLEGTVIDKGNFRIPGDVFDSVMRQTCQRMSRDADVTIKSNDEVTRDTWLNDLSVAAGLLGKLAPIAEPVAALAFLTGIAEGVLGVEKSISGDTESERREGAAKALDGVLNTLFAVGAAERPEDPFAVSSEGTAIGDTVALGRNAAPGTTVNDTPLPIGEERFADGSAALVIDPSVSSDAYTIARTNGFDLVDGEKVYRYDTDQPGLLSDLQSTERADRLDAFENSCPAPTSLSGRAKRGANDLCFVKALEPVNDTAGKELQSLEHVRLFPAPRKSLFNADREVIFEKRLNRVMDTELGNKLVPLPGKTHIKYKTVVKGDISKNARFGLYGNSESEFLRDRTYVVKLGSISDACNDSREVRGIVVASSNPADTRRYLIVEADTAEFYKALITDGQTGKVNFIRCEATPSDLDLVKQYRSELTQRQGANAVPFDADLVALPPLDKALKLLKKNGYTDAQIQELKSSVSGMTAEQKREVVYQLQSRHAIEKPDIALKPARVLPLNKPAAFSTLTAEQKNAFYAKSTNASVNRALKATGLGPGNQLRSASDIARAEAASHTLGWMRRLNTPRAANRGDMILKAGAGNCGEMSLLSKDIVTKSGGRAYEWSAGDAHAFTVIGGPLERPPATRDFSEAIWRDAWIVDPWTDIACPASEYTGRLKAVMTEWQASGLKILDGPKGRMDPTDPDWLDQLINQPKQAYEHAYEAPEAAA</sequence>
<evidence type="ECO:0000256" key="1">
    <source>
        <dbReference type="SAM" id="MobiDB-lite"/>
    </source>
</evidence>
<dbReference type="Pfam" id="PF20178">
    <property type="entry name" value="ToxA_N"/>
    <property type="match status" value="1"/>
</dbReference>